<comment type="caution">
    <text evidence="2">The sequence shown here is derived from an EMBL/GenBank/DDBJ whole genome shotgun (WGS) entry which is preliminary data.</text>
</comment>
<reference evidence="2" key="1">
    <citation type="journal article" date="2014" name="Int. J. Syst. Evol. Microbiol.">
        <title>Complete genome sequence of Corynebacterium casei LMG S-19264T (=DSM 44701T), isolated from a smear-ripened cheese.</title>
        <authorList>
            <consortium name="US DOE Joint Genome Institute (JGI-PGF)"/>
            <person name="Walter F."/>
            <person name="Albersmeier A."/>
            <person name="Kalinowski J."/>
            <person name="Ruckert C."/>
        </authorList>
    </citation>
    <scope>NUCLEOTIDE SEQUENCE</scope>
    <source>
        <strain evidence="2">KCTC 12988</strain>
    </source>
</reference>
<feature type="signal peptide" evidence="1">
    <location>
        <begin position="1"/>
        <end position="26"/>
    </location>
</feature>
<dbReference type="AlphaFoldDB" id="A0A918TY85"/>
<reference evidence="2" key="2">
    <citation type="submission" date="2020-09" db="EMBL/GenBank/DDBJ databases">
        <authorList>
            <person name="Sun Q."/>
            <person name="Kim S."/>
        </authorList>
    </citation>
    <scope>NUCLEOTIDE SEQUENCE</scope>
    <source>
        <strain evidence="2">KCTC 12988</strain>
    </source>
</reference>
<dbReference type="RefSeq" id="WP_189573006.1">
    <property type="nucleotide sequence ID" value="NZ_BMXI01000017.1"/>
</dbReference>
<evidence type="ECO:0000313" key="3">
    <source>
        <dbReference type="Proteomes" id="UP000644507"/>
    </source>
</evidence>
<keyword evidence="3" id="KW-1185">Reference proteome</keyword>
<evidence type="ECO:0000256" key="1">
    <source>
        <dbReference type="SAM" id="SignalP"/>
    </source>
</evidence>
<name>A0A918TY85_9BACT</name>
<dbReference type="Proteomes" id="UP000644507">
    <property type="component" value="Unassembled WGS sequence"/>
</dbReference>
<dbReference type="EMBL" id="BMXI01000017">
    <property type="protein sequence ID" value="GHC64308.1"/>
    <property type="molecule type" value="Genomic_DNA"/>
</dbReference>
<sequence length="359" mass="39078">MKSFFSFSPAPLLCGLLFSATNLASADLWMTSLVQKQLDGSGTFQTYVDAKGEGVSVAAVPEGGSEFFLWAIKYADSGMEETLVDSEVVGAYMPEGTLKIRTDDPYNGPIPRTRIDQGFKVRYTVDGLVSGNDAPEAARQVLLDHDVAAYEPITNEGLLSMIGSIVQGLFENLLPAVDFDQRMITKNGKKNLKFNVANIPGNDVYSDAGVETFRLYALPDGQVAQMLLDEAQIQVWPMSKGTITGLTDQGSYSSIPEVRVALTNLYPDSTTWVQVYKGESKPGKVGTDVTEAHLVVDDVIPRAVGELVFRDLQQYFTDEGPWTLEVLSETPFGTEILDSVEINIASGLKLRGSFNSLSE</sequence>
<organism evidence="2 3">
    <name type="scientific">Roseibacillus persicicus</name>
    <dbReference type="NCBI Taxonomy" id="454148"/>
    <lineage>
        <taxon>Bacteria</taxon>
        <taxon>Pseudomonadati</taxon>
        <taxon>Verrucomicrobiota</taxon>
        <taxon>Verrucomicrobiia</taxon>
        <taxon>Verrucomicrobiales</taxon>
        <taxon>Verrucomicrobiaceae</taxon>
        <taxon>Roseibacillus</taxon>
    </lineage>
</organism>
<evidence type="ECO:0000313" key="2">
    <source>
        <dbReference type="EMBL" id="GHC64308.1"/>
    </source>
</evidence>
<protein>
    <submittedName>
        <fullName evidence="2">Uncharacterized protein</fullName>
    </submittedName>
</protein>
<feature type="chain" id="PRO_5037572538" evidence="1">
    <location>
        <begin position="27"/>
        <end position="359"/>
    </location>
</feature>
<keyword evidence="1" id="KW-0732">Signal</keyword>
<accession>A0A918TY85</accession>
<gene>
    <name evidence="2" type="ORF">GCM10007100_35020</name>
</gene>
<proteinExistence type="predicted"/>